<evidence type="ECO:0000313" key="8">
    <source>
        <dbReference type="Proteomes" id="UP000625711"/>
    </source>
</evidence>
<dbReference type="AlphaFoldDB" id="A0A834IBF3"/>
<proteinExistence type="inferred from homology"/>
<dbReference type="GO" id="GO:0017171">
    <property type="term" value="F:serine hydrolase activity"/>
    <property type="evidence" value="ECO:0007669"/>
    <property type="project" value="TreeGrafter"/>
</dbReference>
<feature type="domain" description="Lipase" evidence="5">
    <location>
        <begin position="3"/>
        <end position="227"/>
    </location>
</feature>
<dbReference type="OrthoDB" id="199913at2759"/>
<sequence length="230" mass="25912">FTQRADHNVILLNAPRLEAGPWYLTASQNTRVVGQYAAQFIDYLVSRGLYLPSLHLTGLSLGAQMAGVCGQNVKSGRVRRITGLDPAGPLFNKWPKSLKLDASDAEFVDIIHSDAGIFGYPRQIGHADFWPNRGLAPQPGCNFKEIKMRNPDAIVELLFCSHWRSYQFFAESVLNPNGFWAVNCNNWKDFEKGICNEHNSIVTRMGLYVDERARGNFYLRTNPESPYSLT</sequence>
<dbReference type="CDD" id="cd00707">
    <property type="entry name" value="Pancreat_lipase_like"/>
    <property type="match status" value="1"/>
</dbReference>
<keyword evidence="8" id="KW-1185">Reference proteome</keyword>
<comment type="caution">
    <text evidence="7">The sequence shown here is derived from an EMBL/GenBank/DDBJ whole genome shotgun (WGS) entry which is preliminary data.</text>
</comment>
<evidence type="ECO:0000313" key="6">
    <source>
        <dbReference type="EMBL" id="KAF7275202.1"/>
    </source>
</evidence>
<evidence type="ECO:0000259" key="5">
    <source>
        <dbReference type="Pfam" id="PF00151"/>
    </source>
</evidence>
<dbReference type="EMBL" id="JAACXV010011072">
    <property type="protein sequence ID" value="KAF7275202.1"/>
    <property type="molecule type" value="Genomic_DNA"/>
</dbReference>
<protein>
    <recommendedName>
        <fullName evidence="5">Lipase domain-containing protein</fullName>
    </recommendedName>
</protein>
<gene>
    <name evidence="7" type="ORF">GWI33_011143</name>
    <name evidence="6" type="ORF">GWI33_012085</name>
</gene>
<dbReference type="EMBL" id="JAACXV010008783">
    <property type="protein sequence ID" value="KAF7275917.1"/>
    <property type="molecule type" value="Genomic_DNA"/>
</dbReference>
<comment type="similarity">
    <text evidence="2 4">Belongs to the AB hydrolase superfamily. Lipase family.</text>
</comment>
<dbReference type="Proteomes" id="UP000625711">
    <property type="component" value="Unassembled WGS sequence"/>
</dbReference>
<comment type="subcellular location">
    <subcellularLocation>
        <location evidence="1">Secreted</location>
    </subcellularLocation>
</comment>
<dbReference type="GO" id="GO:0005615">
    <property type="term" value="C:extracellular space"/>
    <property type="evidence" value="ECO:0007669"/>
    <property type="project" value="TreeGrafter"/>
</dbReference>
<dbReference type="InterPro" id="IPR029058">
    <property type="entry name" value="AB_hydrolase_fold"/>
</dbReference>
<evidence type="ECO:0000256" key="1">
    <source>
        <dbReference type="ARBA" id="ARBA00004613"/>
    </source>
</evidence>
<dbReference type="InterPro" id="IPR000734">
    <property type="entry name" value="TAG_lipase"/>
</dbReference>
<organism evidence="7 8">
    <name type="scientific">Rhynchophorus ferrugineus</name>
    <name type="common">Red palm weevil</name>
    <name type="synonym">Curculio ferrugineus</name>
    <dbReference type="NCBI Taxonomy" id="354439"/>
    <lineage>
        <taxon>Eukaryota</taxon>
        <taxon>Metazoa</taxon>
        <taxon>Ecdysozoa</taxon>
        <taxon>Arthropoda</taxon>
        <taxon>Hexapoda</taxon>
        <taxon>Insecta</taxon>
        <taxon>Pterygota</taxon>
        <taxon>Neoptera</taxon>
        <taxon>Endopterygota</taxon>
        <taxon>Coleoptera</taxon>
        <taxon>Polyphaga</taxon>
        <taxon>Cucujiformia</taxon>
        <taxon>Curculionidae</taxon>
        <taxon>Dryophthorinae</taxon>
        <taxon>Rhynchophorus</taxon>
    </lineage>
</organism>
<dbReference type="PANTHER" id="PTHR11610:SF169">
    <property type="entry name" value="GH15759P-RELATED"/>
    <property type="match status" value="1"/>
</dbReference>
<keyword evidence="3" id="KW-0964">Secreted</keyword>
<accession>A0A834IBF3</accession>
<dbReference type="PANTHER" id="PTHR11610">
    <property type="entry name" value="LIPASE"/>
    <property type="match status" value="1"/>
</dbReference>
<dbReference type="InterPro" id="IPR013818">
    <property type="entry name" value="Lipase"/>
</dbReference>
<evidence type="ECO:0000256" key="3">
    <source>
        <dbReference type="ARBA" id="ARBA00022525"/>
    </source>
</evidence>
<dbReference type="InterPro" id="IPR033906">
    <property type="entry name" value="Lipase_N"/>
</dbReference>
<dbReference type="Gene3D" id="3.40.50.1820">
    <property type="entry name" value="alpha/beta hydrolase"/>
    <property type="match status" value="1"/>
</dbReference>
<evidence type="ECO:0000256" key="2">
    <source>
        <dbReference type="ARBA" id="ARBA00010701"/>
    </source>
</evidence>
<reference evidence="7" key="1">
    <citation type="submission" date="2020-08" db="EMBL/GenBank/DDBJ databases">
        <title>Genome sequencing and assembly of the red palm weevil Rhynchophorus ferrugineus.</title>
        <authorList>
            <person name="Dias G.B."/>
            <person name="Bergman C.M."/>
            <person name="Manee M."/>
        </authorList>
    </citation>
    <scope>NUCLEOTIDE SEQUENCE</scope>
    <source>
        <strain evidence="7">AA-2017</strain>
        <tissue evidence="7">Whole larva</tissue>
    </source>
</reference>
<dbReference type="GO" id="GO:0016042">
    <property type="term" value="P:lipid catabolic process"/>
    <property type="evidence" value="ECO:0007669"/>
    <property type="project" value="TreeGrafter"/>
</dbReference>
<evidence type="ECO:0000256" key="4">
    <source>
        <dbReference type="RuleBase" id="RU004262"/>
    </source>
</evidence>
<dbReference type="SUPFAM" id="SSF53474">
    <property type="entry name" value="alpha/beta-Hydrolases"/>
    <property type="match status" value="1"/>
</dbReference>
<dbReference type="GO" id="GO:0016298">
    <property type="term" value="F:lipase activity"/>
    <property type="evidence" value="ECO:0007669"/>
    <property type="project" value="InterPro"/>
</dbReference>
<dbReference type="Pfam" id="PF00151">
    <property type="entry name" value="Lipase"/>
    <property type="match status" value="1"/>
</dbReference>
<name>A0A834IBF3_RHYFE</name>
<evidence type="ECO:0000313" key="7">
    <source>
        <dbReference type="EMBL" id="KAF7275917.1"/>
    </source>
</evidence>
<dbReference type="PRINTS" id="PR00821">
    <property type="entry name" value="TAGLIPASE"/>
</dbReference>
<feature type="non-terminal residue" evidence="7">
    <location>
        <position position="1"/>
    </location>
</feature>